<keyword evidence="2" id="KW-1185">Reference proteome</keyword>
<dbReference type="Proteomes" id="UP000677668">
    <property type="component" value="Chromosome 2"/>
</dbReference>
<reference evidence="1 2" key="1">
    <citation type="submission" date="2021-03" db="EMBL/GenBank/DDBJ databases">
        <title>Genomic and phenotypic characterization of Chloracidobacterium isolates provides evidence for multiple species.</title>
        <authorList>
            <person name="Saini M.K."/>
            <person name="Costas A.M.G."/>
            <person name="Tank M."/>
            <person name="Bryant D.A."/>
        </authorList>
    </citation>
    <scope>NUCLEOTIDE SEQUENCE [LARGE SCALE GENOMIC DNA]</scope>
    <source>
        <strain evidence="1 2">N</strain>
    </source>
</reference>
<name>A0ABX8B5S7_9BACT</name>
<dbReference type="EMBL" id="CP072643">
    <property type="protein sequence ID" value="QUV95437.1"/>
    <property type="molecule type" value="Genomic_DNA"/>
</dbReference>
<protein>
    <submittedName>
        <fullName evidence="1">Uncharacterized protein</fullName>
    </submittedName>
</protein>
<gene>
    <name evidence="1" type="ORF">J8C05_11360</name>
</gene>
<organism evidence="1 2">
    <name type="scientific">Chloracidobacterium sp. N</name>
    <dbReference type="NCBI Taxonomy" id="2821540"/>
    <lineage>
        <taxon>Bacteria</taxon>
        <taxon>Pseudomonadati</taxon>
        <taxon>Acidobacteriota</taxon>
        <taxon>Terriglobia</taxon>
        <taxon>Terriglobales</taxon>
        <taxon>Acidobacteriaceae</taxon>
        <taxon>Chloracidobacterium</taxon>
        <taxon>Chloracidobacterium aggregatum</taxon>
    </lineage>
</organism>
<sequence length="264" mass="29524">MMDSRQVLVDWLRAEFATEQASDFARLKRIPDTRVVWFLDTFTRLNPTEQSAVVDTLTEWSSYSFLGQLRPPAVVERFSRCTAPPALAEGVRCTGVNLLAGLAKTRQYGSLQGWLTAQGTTGLAAQPSEHLARRLEDLKPIKIPTLRRLVQRAFAARFATASQDMGSEFWRYQGTLGETAVSVEIRYSGRMTRPQLQYGVEVAHPDVRRRLGGITFEGVLGVGFGWWDYLTVENAERSVALLCDLVEYAARLPERLPLQGSVGN</sequence>
<proteinExistence type="predicted"/>
<accession>A0ABX8B5S7</accession>
<evidence type="ECO:0000313" key="1">
    <source>
        <dbReference type="EMBL" id="QUV95437.1"/>
    </source>
</evidence>
<evidence type="ECO:0000313" key="2">
    <source>
        <dbReference type="Proteomes" id="UP000677668"/>
    </source>
</evidence>
<dbReference type="RefSeq" id="WP_211423660.1">
    <property type="nucleotide sequence ID" value="NZ_CP072643.1"/>
</dbReference>